<evidence type="ECO:0000256" key="1">
    <source>
        <dbReference type="SAM" id="MobiDB-lite"/>
    </source>
</evidence>
<dbReference type="AlphaFoldDB" id="C4LH01"/>
<keyword evidence="2" id="KW-0472">Membrane</keyword>
<sequence length="199" mass="22228">MFDIKSLEGHTTHPTRPHTQRKRLVSSPDLGALAATDRQTTTLKHMTNYDTHRDNNRETSDHELSESEYITTVSTPNLVRTIASLLLGGAVGVMGFAIAPLLKVILLIVLAGAGLLFITIHPYRRDVSAAYMNRYGEYRTTVRRLIPLFPDWLALMILPVIPMQGTFLGIIAFVVASVYNYLVFPWIDGTAYTQEPDTP</sequence>
<name>C4LH01_CORK4</name>
<keyword evidence="2" id="KW-0812">Transmembrane</keyword>
<feature type="transmembrane region" description="Helical" evidence="2">
    <location>
        <begin position="78"/>
        <end position="98"/>
    </location>
</feature>
<organism evidence="3 4">
    <name type="scientific">Corynebacterium kroppenstedtii (strain DSM 44385 / JCM 11950 / CIP 105744 / CCUG 35717)</name>
    <dbReference type="NCBI Taxonomy" id="645127"/>
    <lineage>
        <taxon>Bacteria</taxon>
        <taxon>Bacillati</taxon>
        <taxon>Actinomycetota</taxon>
        <taxon>Actinomycetes</taxon>
        <taxon>Mycobacteriales</taxon>
        <taxon>Corynebacteriaceae</taxon>
        <taxon>Corynebacterium</taxon>
    </lineage>
</organism>
<reference evidence="3 4" key="1">
    <citation type="journal article" date="2008" name="J. Biotechnol.">
        <title>Ultrafast pyrosequencing of Corynebacterium kroppenstedtii DSM44385 revealed insights into the physiology of a lipophilic corynebacterium that lacks mycolic acids.</title>
        <authorList>
            <person name="Tauch A."/>
            <person name="Schneider J."/>
            <person name="Szczepanowski R."/>
            <person name="Tilker A."/>
            <person name="Viehoever P."/>
            <person name="Gartemann K.-H."/>
            <person name="Arnold W."/>
            <person name="Blom J."/>
            <person name="Brinkrolf K."/>
            <person name="Brune I."/>
            <person name="Goetker S."/>
            <person name="Weisshaar B."/>
            <person name="Goesmann A."/>
            <person name="Droege M."/>
            <person name="Puehler A."/>
        </authorList>
    </citation>
    <scope>NUCLEOTIDE SEQUENCE [LARGE SCALE GENOMIC DNA]</scope>
    <source>
        <strain evidence="4">DSM 44385 / JCM 11950 / CIP 105744 / CCUG 35717</strain>
    </source>
</reference>
<accession>C4LH01</accession>
<evidence type="ECO:0000313" key="3">
    <source>
        <dbReference type="EMBL" id="ACR17106.1"/>
    </source>
</evidence>
<feature type="transmembrane region" description="Helical" evidence="2">
    <location>
        <begin position="144"/>
        <end position="161"/>
    </location>
</feature>
<feature type="compositionally biased region" description="Basic residues" evidence="1">
    <location>
        <begin position="13"/>
        <end position="24"/>
    </location>
</feature>
<feature type="compositionally biased region" description="Basic and acidic residues" evidence="1">
    <location>
        <begin position="50"/>
        <end position="65"/>
    </location>
</feature>
<feature type="region of interest" description="Disordered" evidence="1">
    <location>
        <begin position="1"/>
        <end position="27"/>
    </location>
</feature>
<evidence type="ECO:0000313" key="4">
    <source>
        <dbReference type="Proteomes" id="UP000001473"/>
    </source>
</evidence>
<keyword evidence="2" id="KW-1133">Transmembrane helix</keyword>
<feature type="compositionally biased region" description="Basic and acidic residues" evidence="1">
    <location>
        <begin position="1"/>
        <end position="11"/>
    </location>
</feature>
<keyword evidence="4" id="KW-1185">Reference proteome</keyword>
<feature type="transmembrane region" description="Helical" evidence="2">
    <location>
        <begin position="167"/>
        <end position="187"/>
    </location>
</feature>
<dbReference type="HOGENOM" id="CLU_1370171_0_0_11"/>
<proteinExistence type="predicted"/>
<dbReference type="EMBL" id="CP001620">
    <property type="protein sequence ID" value="ACR17106.1"/>
    <property type="molecule type" value="Genomic_DNA"/>
</dbReference>
<dbReference type="Proteomes" id="UP000001473">
    <property type="component" value="Chromosome"/>
</dbReference>
<dbReference type="STRING" id="645127.ckrop_0325"/>
<evidence type="ECO:0000256" key="2">
    <source>
        <dbReference type="SAM" id="Phobius"/>
    </source>
</evidence>
<feature type="transmembrane region" description="Helical" evidence="2">
    <location>
        <begin position="104"/>
        <end position="123"/>
    </location>
</feature>
<dbReference type="KEGG" id="ckp:ckrop_0325"/>
<feature type="region of interest" description="Disordered" evidence="1">
    <location>
        <begin position="44"/>
        <end position="67"/>
    </location>
</feature>
<gene>
    <name evidence="3" type="ordered locus">ckrop_0325</name>
</gene>
<protein>
    <submittedName>
        <fullName evidence="3">Putative membrane protein</fullName>
    </submittedName>
</protein>